<evidence type="ECO:0000256" key="10">
    <source>
        <dbReference type="ARBA" id="ARBA00048021"/>
    </source>
</evidence>
<dbReference type="PANTHER" id="PTHR43206">
    <property type="entry name" value="AMINOTRANSFERASE"/>
    <property type="match status" value="1"/>
</dbReference>
<dbReference type="GO" id="GO:0030170">
    <property type="term" value="F:pyridoxal phosphate binding"/>
    <property type="evidence" value="ECO:0007669"/>
    <property type="project" value="InterPro"/>
</dbReference>
<dbReference type="Pfam" id="PF00202">
    <property type="entry name" value="Aminotran_3"/>
    <property type="match status" value="1"/>
</dbReference>
<organism evidence="12 13">
    <name type="scientific">Cryptococcus deuterogattii (strain R265)</name>
    <name type="common">Cryptococcus gattii VGII (strain R265)</name>
    <dbReference type="NCBI Taxonomy" id="294750"/>
    <lineage>
        <taxon>Eukaryota</taxon>
        <taxon>Fungi</taxon>
        <taxon>Dikarya</taxon>
        <taxon>Basidiomycota</taxon>
        <taxon>Agaricomycotina</taxon>
        <taxon>Tremellomycetes</taxon>
        <taxon>Tremellales</taxon>
        <taxon>Cryptococcaceae</taxon>
        <taxon>Cryptococcus</taxon>
        <taxon>Cryptococcus gattii species complex</taxon>
    </lineage>
</organism>
<proteinExistence type="inferred from homology"/>
<name>A0A095C4T1_CRYD2</name>
<dbReference type="FunFam" id="3.40.640.10:FF:000073">
    <property type="entry name" value="Probable 4-aminobutyrate aminotransferase"/>
    <property type="match status" value="1"/>
</dbReference>
<dbReference type="GeneID" id="88176879"/>
<evidence type="ECO:0000256" key="3">
    <source>
        <dbReference type="ARBA" id="ARBA00012912"/>
    </source>
</evidence>
<reference evidence="12 13" key="2">
    <citation type="journal article" date="2018" name="Proc. Natl. Acad. Sci.">
        <title>RNAi is a critical determinant of centromere evolution in closely related fungi.</title>
        <authorList>
            <person name="Yadav V."/>
            <person name="Sun S."/>
            <person name="Billmyre R.B."/>
            <person name="Thimmappa B.C."/>
            <person name="Shea T."/>
            <person name="Lintner R."/>
            <person name="Bakkeren G."/>
            <person name="Cuomo C.A."/>
            <person name="Heitman J."/>
            <person name="Sanyal K."/>
        </authorList>
    </citation>
    <scope>NUCLEOTIDE SEQUENCE [LARGE SCALE GENOMIC DNA]</scope>
    <source>
        <strain evidence="12 13">R265</strain>
    </source>
</reference>
<dbReference type="EC" id="2.6.1.19" evidence="3"/>
<dbReference type="HOGENOM" id="CLU_016922_12_0_1"/>
<dbReference type="AlphaFoldDB" id="A0A095C4T1"/>
<dbReference type="InterPro" id="IPR004631">
    <property type="entry name" value="4NH2But_aminotransferase_euk"/>
</dbReference>
<keyword evidence="7 11" id="KW-0663">Pyridoxal phosphate</keyword>
<dbReference type="Gene3D" id="3.90.1150.10">
    <property type="entry name" value="Aspartate Aminotransferase, domain 1"/>
    <property type="match status" value="1"/>
</dbReference>
<gene>
    <name evidence="12" type="ORF">CNBG_0647</name>
</gene>
<dbReference type="InterPro" id="IPR049704">
    <property type="entry name" value="Aminotrans_3_PPA_site"/>
</dbReference>
<dbReference type="PROSITE" id="PS00600">
    <property type="entry name" value="AA_TRANSFER_CLASS_3"/>
    <property type="match status" value="1"/>
</dbReference>
<dbReference type="SUPFAM" id="SSF53383">
    <property type="entry name" value="PLP-dependent transferases"/>
    <property type="match status" value="1"/>
</dbReference>
<dbReference type="Gene3D" id="3.40.640.10">
    <property type="entry name" value="Type I PLP-dependent aspartate aminotransferase-like (Major domain)"/>
    <property type="match status" value="1"/>
</dbReference>
<keyword evidence="6 12" id="KW-0808">Transferase</keyword>
<sequence>MLTRSLQSSVHTFARRRYATASIAAAARLVPGQPQKPTVVTSTIPGPKGKELSAAIGKFQDPRAHTLVADYNKSCGNYLVDADGNVLLDMFAQIASIAIGYNHPDLIKLAKTDQFASAAMSRPALGSYPPVDWADVVNEGILKVAPKGLNQVFTTQDGSSATEGALKASFLSYQAKRRGNRPFSNEEIETVLENQSPGSPELSVLSFKGGFHGRNLGSLSLTRSKPIHKLDMPAFEWPACQFPDIKYPLAENVEHNQKAEAAALAHVEETIRVWSNKKPIVAMIIEPIQSEGGDRHASADYFRKLRRIAKKHDIYFIVDEVQTGVGATGSFWAHDKWELEEPADFVTFSKKAQASGFYHNLSTRAPFAYQAYNTWMGDPIRALQAREMFKVIERDDLIKNVTLVGDYIYKSLEQYEASGKILNLRGKGQGTFIAFDLPSPKERDEFIGQMRLQGVNLGACGSQSVRLRPMLVFEQSHAELFLEKLRNVFKA</sequence>
<dbReference type="Proteomes" id="UP000029445">
    <property type="component" value="Chromosome 2"/>
</dbReference>
<dbReference type="VEuPathDB" id="FungiDB:CNBG_0647"/>
<dbReference type="STRING" id="294750.A0A095C4T1"/>
<evidence type="ECO:0000313" key="13">
    <source>
        <dbReference type="Proteomes" id="UP000029445"/>
    </source>
</evidence>
<dbReference type="GO" id="GO:0009450">
    <property type="term" value="P:gamma-aminobutyric acid catabolic process"/>
    <property type="evidence" value="ECO:0007669"/>
    <property type="project" value="TreeGrafter"/>
</dbReference>
<evidence type="ECO:0000256" key="8">
    <source>
        <dbReference type="ARBA" id="ARBA00030204"/>
    </source>
</evidence>
<reference evidence="12 13" key="1">
    <citation type="journal article" date="2011" name="MBio">
        <title>Genome variation in Cryptococcus gattii, an emerging pathogen of immunocompetent hosts.</title>
        <authorList>
            <person name="D'Souza C.A."/>
            <person name="Kronstad J.W."/>
            <person name="Taylor G."/>
            <person name="Warren R."/>
            <person name="Yuen M."/>
            <person name="Hu G."/>
            <person name="Jung W.H."/>
            <person name="Sham A."/>
            <person name="Kidd S.E."/>
            <person name="Tangen K."/>
            <person name="Lee N."/>
            <person name="Zeilmaker T."/>
            <person name="Sawkins J."/>
            <person name="McVicker G."/>
            <person name="Shah S."/>
            <person name="Gnerre S."/>
            <person name="Griggs A."/>
            <person name="Zeng Q."/>
            <person name="Bartlett K."/>
            <person name="Li W."/>
            <person name="Wang X."/>
            <person name="Heitman J."/>
            <person name="Stajich J.E."/>
            <person name="Fraser J.A."/>
            <person name="Meyer W."/>
            <person name="Carter D."/>
            <person name="Schein J."/>
            <person name="Krzywinski M."/>
            <person name="Kwon-Chung K.J."/>
            <person name="Varma A."/>
            <person name="Wang J."/>
            <person name="Brunham R."/>
            <person name="Fyfe M."/>
            <person name="Ouellette B.F."/>
            <person name="Siddiqui A."/>
            <person name="Marra M."/>
            <person name="Jones S."/>
            <person name="Holt R."/>
            <person name="Birren B.W."/>
            <person name="Galagan J.E."/>
            <person name="Cuomo C.A."/>
        </authorList>
    </citation>
    <scope>NUCLEOTIDE SEQUENCE [LARGE SCALE GENOMIC DNA]</scope>
    <source>
        <strain evidence="12 13">R265</strain>
    </source>
</reference>
<dbReference type="KEGG" id="cdeu:CNBG_0647"/>
<protein>
    <recommendedName>
        <fullName evidence="4">4-aminobutyrate aminotransferase</fullName>
        <ecNumber evidence="3">2.6.1.19</ecNumber>
    </recommendedName>
    <alternativeName>
        <fullName evidence="9">GABA aminotransferase</fullName>
    </alternativeName>
    <alternativeName>
        <fullName evidence="8">Gamma-amino-N-butyrate transaminase</fullName>
    </alternativeName>
</protein>
<dbReference type="InterPro" id="IPR015424">
    <property type="entry name" value="PyrdxlP-dep_Trfase"/>
</dbReference>
<evidence type="ECO:0000256" key="11">
    <source>
        <dbReference type="RuleBase" id="RU003560"/>
    </source>
</evidence>
<evidence type="ECO:0000256" key="2">
    <source>
        <dbReference type="ARBA" id="ARBA00008954"/>
    </source>
</evidence>
<keyword evidence="5 12" id="KW-0032">Aminotransferase</keyword>
<dbReference type="OrthoDB" id="10260828at2759"/>
<dbReference type="RefSeq" id="XP_062880795.1">
    <property type="nucleotide sequence ID" value="XM_063024725.1"/>
</dbReference>
<dbReference type="GO" id="GO:0034386">
    <property type="term" value="F:4-aminobutyrate:2-oxoglutarate transaminase activity"/>
    <property type="evidence" value="ECO:0007669"/>
    <property type="project" value="UniProtKB-EC"/>
</dbReference>
<evidence type="ECO:0000256" key="6">
    <source>
        <dbReference type="ARBA" id="ARBA00022679"/>
    </source>
</evidence>
<dbReference type="InterPro" id="IPR005814">
    <property type="entry name" value="Aminotrans_3"/>
</dbReference>
<dbReference type="InterPro" id="IPR015422">
    <property type="entry name" value="PyrdxlP-dep_Trfase_small"/>
</dbReference>
<comment type="cofactor">
    <cofactor evidence="1">
        <name>pyridoxal 5'-phosphate</name>
        <dbReference type="ChEBI" id="CHEBI:597326"/>
    </cofactor>
</comment>
<keyword evidence="13" id="KW-1185">Reference proteome</keyword>
<dbReference type="CDD" id="cd00610">
    <property type="entry name" value="OAT_like"/>
    <property type="match status" value="1"/>
</dbReference>
<dbReference type="EMBL" id="CP025760">
    <property type="protein sequence ID" value="KGB74809.1"/>
    <property type="molecule type" value="Genomic_DNA"/>
</dbReference>
<evidence type="ECO:0000256" key="1">
    <source>
        <dbReference type="ARBA" id="ARBA00001933"/>
    </source>
</evidence>
<dbReference type="NCBIfam" id="TIGR00699">
    <property type="entry name" value="GABAtrns_euk"/>
    <property type="match status" value="1"/>
</dbReference>
<dbReference type="GO" id="GO:0005739">
    <property type="term" value="C:mitochondrion"/>
    <property type="evidence" value="ECO:0007669"/>
    <property type="project" value="TreeGrafter"/>
</dbReference>
<evidence type="ECO:0000256" key="4">
    <source>
        <dbReference type="ARBA" id="ARBA00018543"/>
    </source>
</evidence>
<evidence type="ECO:0000256" key="9">
    <source>
        <dbReference type="ARBA" id="ARBA00031787"/>
    </source>
</evidence>
<dbReference type="OMA" id="ERIMTTW"/>
<evidence type="ECO:0000256" key="5">
    <source>
        <dbReference type="ARBA" id="ARBA00022576"/>
    </source>
</evidence>
<comment type="similarity">
    <text evidence="2 11">Belongs to the class-III pyridoxal-phosphate-dependent aminotransferase family.</text>
</comment>
<evidence type="ECO:0000313" key="12">
    <source>
        <dbReference type="EMBL" id="KGB74809.1"/>
    </source>
</evidence>
<evidence type="ECO:0000256" key="7">
    <source>
        <dbReference type="ARBA" id="ARBA00022898"/>
    </source>
</evidence>
<dbReference type="PANTHER" id="PTHR43206:SF1">
    <property type="entry name" value="4-AMINOBUTYRATE AMINOTRANSFERASE, MITOCHONDRIAL"/>
    <property type="match status" value="1"/>
</dbReference>
<dbReference type="InterPro" id="IPR015421">
    <property type="entry name" value="PyrdxlP-dep_Trfase_major"/>
</dbReference>
<comment type="catalytic activity">
    <reaction evidence="10">
        <text>4-aminobutanoate + 2-oxoglutarate = succinate semialdehyde + L-glutamate</text>
        <dbReference type="Rhea" id="RHEA:23352"/>
        <dbReference type="ChEBI" id="CHEBI:16810"/>
        <dbReference type="ChEBI" id="CHEBI:29985"/>
        <dbReference type="ChEBI" id="CHEBI:57706"/>
        <dbReference type="ChEBI" id="CHEBI:59888"/>
        <dbReference type="EC" id="2.6.1.19"/>
    </reaction>
</comment>
<dbReference type="PIRSF" id="PIRSF000521">
    <property type="entry name" value="Transaminase_4ab_Lys_Orn"/>
    <property type="match status" value="1"/>
</dbReference>
<accession>A0A095C4T1</accession>